<gene>
    <name evidence="2" type="ORF">TBIB3V08_LOCUS8909</name>
</gene>
<organism evidence="2">
    <name type="scientific">Timema bartmani</name>
    <dbReference type="NCBI Taxonomy" id="61472"/>
    <lineage>
        <taxon>Eukaryota</taxon>
        <taxon>Metazoa</taxon>
        <taxon>Ecdysozoa</taxon>
        <taxon>Arthropoda</taxon>
        <taxon>Hexapoda</taxon>
        <taxon>Insecta</taxon>
        <taxon>Pterygota</taxon>
        <taxon>Neoptera</taxon>
        <taxon>Polyneoptera</taxon>
        <taxon>Phasmatodea</taxon>
        <taxon>Timematodea</taxon>
        <taxon>Timematoidea</taxon>
        <taxon>Timematidae</taxon>
        <taxon>Timema</taxon>
    </lineage>
</organism>
<protein>
    <submittedName>
        <fullName evidence="2">Uncharacterized protein</fullName>
    </submittedName>
</protein>
<evidence type="ECO:0000256" key="1">
    <source>
        <dbReference type="SAM" id="MobiDB-lite"/>
    </source>
</evidence>
<proteinExistence type="predicted"/>
<name>A0A7R9F694_9NEOP</name>
<accession>A0A7R9F694</accession>
<dbReference type="EMBL" id="OD568121">
    <property type="protein sequence ID" value="CAD7446581.1"/>
    <property type="molecule type" value="Genomic_DNA"/>
</dbReference>
<reference evidence="2" key="1">
    <citation type="submission" date="2020-11" db="EMBL/GenBank/DDBJ databases">
        <authorList>
            <person name="Tran Van P."/>
        </authorList>
    </citation>
    <scope>NUCLEOTIDE SEQUENCE</scope>
</reference>
<dbReference type="AlphaFoldDB" id="A0A7R9F694"/>
<evidence type="ECO:0000313" key="2">
    <source>
        <dbReference type="EMBL" id="CAD7446581.1"/>
    </source>
</evidence>
<feature type="compositionally biased region" description="Polar residues" evidence="1">
    <location>
        <begin position="1"/>
        <end position="16"/>
    </location>
</feature>
<feature type="region of interest" description="Disordered" evidence="1">
    <location>
        <begin position="1"/>
        <end position="25"/>
    </location>
</feature>
<sequence>MKNLQNILPSEKTVPQSLDHKSATVQRPRNASNIRCLLSIKHFSNALALLDPLDPLSPQLWYQRGAMKRDSDPRREYVEGVTLPVAESVYDGPRKATILADLLHQRLRLAPISLQVLFPRDFKRVLARLEEFITCVIRKIRQTVGGLVRERVVVSFHENVHTHGVTVLKRLEDLVSSRWRVVP</sequence>